<dbReference type="Proteomes" id="UP000245506">
    <property type="component" value="Unassembled WGS sequence"/>
</dbReference>
<dbReference type="EMBL" id="QGKL01000023">
    <property type="protein sequence ID" value="PWQ97067.1"/>
    <property type="molecule type" value="Genomic_DNA"/>
</dbReference>
<gene>
    <name evidence="1" type="ORF">DKT75_07660</name>
</gene>
<comment type="caution">
    <text evidence="1">The sequence shown here is derived from an EMBL/GenBank/DDBJ whole genome shotgun (WGS) entry which is preliminary data.</text>
</comment>
<keyword evidence="1" id="KW-0413">Isomerase</keyword>
<name>A0A317CF94_9GAMM</name>
<sequence length="149" mass="16546">MLQLCGLFSTDFFSAASASNEVPTYKTDYMTKDFSMPHCTIEYSRNIEKQLSPETLLTAVHEGAVNSGLFDPAVIKIRCAPYDNISVGGNEQGSFLHVMARILSGRTAEQKTTLSHEIYKQLQQLELTVDALTVEICDIDRVSHQPCPD</sequence>
<evidence type="ECO:0000313" key="2">
    <source>
        <dbReference type="Proteomes" id="UP000245506"/>
    </source>
</evidence>
<dbReference type="InterPro" id="IPR004220">
    <property type="entry name" value="5-COMe_2-OHmuconate_Isoase"/>
</dbReference>
<protein>
    <submittedName>
        <fullName evidence="1">5-carboxymethyl-2-hydroxymuconate isomerase</fullName>
    </submittedName>
</protein>
<dbReference type="CDD" id="cd00580">
    <property type="entry name" value="CHMI"/>
    <property type="match status" value="1"/>
</dbReference>
<dbReference type="PANTHER" id="PTHR37950:SF1">
    <property type="entry name" value="4-HYDROXYPHENYLACETATE CATABOLISM PROTEIN"/>
    <property type="match status" value="1"/>
</dbReference>
<evidence type="ECO:0000313" key="1">
    <source>
        <dbReference type="EMBL" id="PWQ97067.1"/>
    </source>
</evidence>
<accession>A0A317CF94</accession>
<dbReference type="Pfam" id="PF02962">
    <property type="entry name" value="CHMI"/>
    <property type="match status" value="1"/>
</dbReference>
<dbReference type="GO" id="GO:0008704">
    <property type="term" value="F:5-carboxymethyl-2-hydroxymuconate delta-isomerase activity"/>
    <property type="evidence" value="ECO:0007669"/>
    <property type="project" value="InterPro"/>
</dbReference>
<proteinExistence type="predicted"/>
<reference evidence="1 2" key="1">
    <citation type="submission" date="2018-05" db="EMBL/GenBank/DDBJ databases">
        <title>Leucothrix arctica sp. nov., isolated from Arctic seawater.</title>
        <authorList>
            <person name="Choi A."/>
            <person name="Baek K."/>
        </authorList>
    </citation>
    <scope>NUCLEOTIDE SEQUENCE [LARGE SCALE GENOMIC DNA]</scope>
    <source>
        <strain evidence="1 2">IMCC9719</strain>
    </source>
</reference>
<dbReference type="InterPro" id="IPR014347">
    <property type="entry name" value="Tautomerase/MIF_sf"/>
</dbReference>
<dbReference type="PANTHER" id="PTHR37950">
    <property type="entry name" value="4-HYDROXYPHENYLACETATE CATABOLISM PROTEIN"/>
    <property type="match status" value="1"/>
</dbReference>
<keyword evidence="2" id="KW-1185">Reference proteome</keyword>
<dbReference type="Gene3D" id="3.30.429.10">
    <property type="entry name" value="Macrophage Migration Inhibitory Factor"/>
    <property type="match status" value="1"/>
</dbReference>
<organism evidence="1 2">
    <name type="scientific">Leucothrix arctica</name>
    <dbReference type="NCBI Taxonomy" id="1481894"/>
    <lineage>
        <taxon>Bacteria</taxon>
        <taxon>Pseudomonadati</taxon>
        <taxon>Pseudomonadota</taxon>
        <taxon>Gammaproteobacteria</taxon>
        <taxon>Thiotrichales</taxon>
        <taxon>Thiotrichaceae</taxon>
        <taxon>Leucothrix</taxon>
    </lineage>
</organism>
<dbReference type="SUPFAM" id="SSF55331">
    <property type="entry name" value="Tautomerase/MIF"/>
    <property type="match status" value="1"/>
</dbReference>
<dbReference type="AlphaFoldDB" id="A0A317CF94"/>